<accession>D5EG63</accession>
<feature type="transmembrane region" description="Helical" evidence="19">
    <location>
        <begin position="48"/>
        <end position="67"/>
    </location>
</feature>
<dbReference type="RefSeq" id="WP_013048808.1">
    <property type="nucleotide sequence ID" value="NC_014011.1"/>
</dbReference>
<keyword evidence="13 19" id="KW-0472">Membrane</keyword>
<keyword evidence="11 19" id="KW-1133">Transmembrane helix</keyword>
<dbReference type="GO" id="GO:0005886">
    <property type="term" value="C:plasma membrane"/>
    <property type="evidence" value="ECO:0007669"/>
    <property type="project" value="UniProtKB-SubCell"/>
</dbReference>
<comment type="function">
    <text evidence="1">This protein catalyzes the committed step to the synthesis of the acidic phospholipids.</text>
</comment>
<proteinExistence type="inferred from homology"/>
<dbReference type="OrthoDB" id="9796672at2"/>
<reference evidence="20 21" key="1">
    <citation type="journal article" date="2010" name="Stand. Genomic Sci.">
        <title>Complete genome sequence of Aminobacterium colombiense type strain (ALA-1).</title>
        <authorList>
            <person name="Chertkov O."/>
            <person name="Sikorski J."/>
            <person name="Brambilla E."/>
            <person name="Lapidus A."/>
            <person name="Copeland A."/>
            <person name="Glavina Del Rio T."/>
            <person name="Nolan M."/>
            <person name="Lucas S."/>
            <person name="Tice H."/>
            <person name="Cheng J.F."/>
            <person name="Han C."/>
            <person name="Detter J.C."/>
            <person name="Bruce D."/>
            <person name="Tapia R."/>
            <person name="Goodwin L."/>
            <person name="Pitluck S."/>
            <person name="Liolios K."/>
            <person name="Ivanova N."/>
            <person name="Mavromatis K."/>
            <person name="Ovchinnikova G."/>
            <person name="Pati A."/>
            <person name="Chen A."/>
            <person name="Palaniappan K."/>
            <person name="Land M."/>
            <person name="Hauser L."/>
            <person name="Chang Y.J."/>
            <person name="Jeffries C.D."/>
            <person name="Spring S."/>
            <person name="Rohde M."/>
            <person name="Goker M."/>
            <person name="Bristow J."/>
            <person name="Eisen J.A."/>
            <person name="Markowitz V."/>
            <person name="Hugenholtz P."/>
            <person name="Kyrpides N.C."/>
            <person name="Klenk H.P."/>
        </authorList>
    </citation>
    <scope>NUCLEOTIDE SEQUENCE [LARGE SCALE GENOMIC DNA]</scope>
    <source>
        <strain evidence="21">DSM 12261 / ALA-1</strain>
    </source>
</reference>
<evidence type="ECO:0000256" key="19">
    <source>
        <dbReference type="SAM" id="Phobius"/>
    </source>
</evidence>
<dbReference type="PANTHER" id="PTHR14269:SF62">
    <property type="entry name" value="CDP-DIACYLGLYCEROL--GLYCEROL-3-PHOSPHATE 3-PHOSPHATIDYLTRANSFERASE 1, CHLOROPLASTIC"/>
    <property type="match status" value="1"/>
</dbReference>
<dbReference type="KEGG" id="aco:Amico_1428"/>
<feature type="transmembrane region" description="Helical" evidence="19">
    <location>
        <begin position="12"/>
        <end position="36"/>
    </location>
</feature>
<protein>
    <recommendedName>
        <fullName evidence="6 17">CDP-diacylglycerol--glycerol-3-phosphate 3-phosphatidyltransferase</fullName>
        <ecNumber evidence="5 17">2.7.8.5</ecNumber>
    </recommendedName>
</protein>
<dbReference type="InterPro" id="IPR043130">
    <property type="entry name" value="CDP-OH_PTrfase_TM_dom"/>
</dbReference>
<evidence type="ECO:0000256" key="2">
    <source>
        <dbReference type="ARBA" id="ARBA00004651"/>
    </source>
</evidence>
<evidence type="ECO:0000256" key="13">
    <source>
        <dbReference type="ARBA" id="ARBA00023136"/>
    </source>
</evidence>
<dbReference type="Gene3D" id="1.20.120.1760">
    <property type="match status" value="1"/>
</dbReference>
<evidence type="ECO:0000256" key="17">
    <source>
        <dbReference type="NCBIfam" id="TIGR00560"/>
    </source>
</evidence>
<evidence type="ECO:0000313" key="20">
    <source>
        <dbReference type="EMBL" id="ADE57545.1"/>
    </source>
</evidence>
<evidence type="ECO:0000256" key="7">
    <source>
        <dbReference type="ARBA" id="ARBA00022475"/>
    </source>
</evidence>
<evidence type="ECO:0000256" key="6">
    <source>
        <dbReference type="ARBA" id="ARBA00014944"/>
    </source>
</evidence>
<evidence type="ECO:0000256" key="9">
    <source>
        <dbReference type="ARBA" id="ARBA00022679"/>
    </source>
</evidence>
<keyword evidence="8" id="KW-0444">Lipid biosynthesis</keyword>
<evidence type="ECO:0000256" key="14">
    <source>
        <dbReference type="ARBA" id="ARBA00023209"/>
    </source>
</evidence>
<evidence type="ECO:0000256" key="18">
    <source>
        <dbReference type="RuleBase" id="RU003750"/>
    </source>
</evidence>
<evidence type="ECO:0000256" key="11">
    <source>
        <dbReference type="ARBA" id="ARBA00022989"/>
    </source>
</evidence>
<evidence type="ECO:0000256" key="5">
    <source>
        <dbReference type="ARBA" id="ARBA00013170"/>
    </source>
</evidence>
<dbReference type="InterPro" id="IPR050324">
    <property type="entry name" value="CDP-alcohol_PTase-I"/>
</dbReference>
<gene>
    <name evidence="20" type="ordered locus">Amico_1428</name>
</gene>
<feature type="transmembrane region" description="Helical" evidence="19">
    <location>
        <begin position="146"/>
        <end position="172"/>
    </location>
</feature>
<sequence length="189" mass="20365">MSALNVPNMLSLLRVFLTPLVVIFLTLKISTPVLILEKLGVEVSYGDLIAGFVFILAALTDTADGYIARKKGIVTNLGKFIDPLADKILVVAALISLVELQRLPAWIVVVIISRDFVVTGIRLVAAAEGIVIAASPMGKLKTVSQIIAISLLIFNFPGGLLAMWVAMILTVWSGMEYLIKGRNIIFDAS</sequence>
<dbReference type="PROSITE" id="PS00379">
    <property type="entry name" value="CDP_ALCOHOL_P_TRANSF"/>
    <property type="match status" value="1"/>
</dbReference>
<keyword evidence="12" id="KW-0443">Lipid metabolism</keyword>
<evidence type="ECO:0000256" key="15">
    <source>
        <dbReference type="ARBA" id="ARBA00023264"/>
    </source>
</evidence>
<evidence type="ECO:0000256" key="4">
    <source>
        <dbReference type="ARBA" id="ARBA00010441"/>
    </source>
</evidence>
<comment type="catalytic activity">
    <reaction evidence="16">
        <text>a CDP-1,2-diacyl-sn-glycerol + sn-glycerol 3-phosphate = a 1,2-diacyl-sn-glycero-3-phospho-(1'-sn-glycero-3'-phosphate) + CMP + H(+)</text>
        <dbReference type="Rhea" id="RHEA:12593"/>
        <dbReference type="ChEBI" id="CHEBI:15378"/>
        <dbReference type="ChEBI" id="CHEBI:57597"/>
        <dbReference type="ChEBI" id="CHEBI:58332"/>
        <dbReference type="ChEBI" id="CHEBI:60110"/>
        <dbReference type="ChEBI" id="CHEBI:60377"/>
        <dbReference type="EC" id="2.7.8.5"/>
    </reaction>
</comment>
<dbReference type="InterPro" id="IPR048254">
    <property type="entry name" value="CDP_ALCOHOL_P_TRANSF_CS"/>
</dbReference>
<comment type="pathway">
    <text evidence="3">Phospholipid metabolism; phosphatidylglycerol biosynthesis; phosphatidylglycerol from CDP-diacylglycerol: step 1/2.</text>
</comment>
<organism evidence="20 21">
    <name type="scientific">Aminobacterium colombiense (strain DSM 12261 / ALA-1)</name>
    <dbReference type="NCBI Taxonomy" id="572547"/>
    <lineage>
        <taxon>Bacteria</taxon>
        <taxon>Thermotogati</taxon>
        <taxon>Synergistota</taxon>
        <taxon>Synergistia</taxon>
        <taxon>Synergistales</taxon>
        <taxon>Aminobacteriaceae</taxon>
        <taxon>Aminobacterium</taxon>
    </lineage>
</organism>
<dbReference type="AlphaFoldDB" id="D5EG63"/>
<keyword evidence="9 18" id="KW-0808">Transferase</keyword>
<dbReference type="Pfam" id="PF01066">
    <property type="entry name" value="CDP-OH_P_transf"/>
    <property type="match status" value="1"/>
</dbReference>
<dbReference type="PANTHER" id="PTHR14269">
    <property type="entry name" value="CDP-DIACYLGLYCEROL--GLYCEROL-3-PHOSPHATE 3-PHOSPHATIDYLTRANSFERASE-RELATED"/>
    <property type="match status" value="1"/>
</dbReference>
<dbReference type="NCBIfam" id="TIGR00560">
    <property type="entry name" value="pgsA"/>
    <property type="match status" value="1"/>
</dbReference>
<dbReference type="HOGENOM" id="CLU_051314_2_3_0"/>
<keyword evidence="21" id="KW-1185">Reference proteome</keyword>
<dbReference type="EC" id="2.7.8.5" evidence="5 17"/>
<dbReference type="FunFam" id="1.20.120.1760:FF:000004">
    <property type="entry name" value="CDP-diacylglycerol--glycerol-3-phosphate 3-phosphatidyltransferase"/>
    <property type="match status" value="1"/>
</dbReference>
<keyword evidence="14" id="KW-0594">Phospholipid biosynthesis</keyword>
<evidence type="ECO:0000256" key="16">
    <source>
        <dbReference type="ARBA" id="ARBA00048586"/>
    </source>
</evidence>
<dbReference type="InterPro" id="IPR004570">
    <property type="entry name" value="Phosphatidylglycerol_P_synth"/>
</dbReference>
<dbReference type="GO" id="GO:0046474">
    <property type="term" value="P:glycerophospholipid biosynthetic process"/>
    <property type="evidence" value="ECO:0007669"/>
    <property type="project" value="TreeGrafter"/>
</dbReference>
<evidence type="ECO:0000256" key="3">
    <source>
        <dbReference type="ARBA" id="ARBA00005042"/>
    </source>
</evidence>
<evidence type="ECO:0000256" key="10">
    <source>
        <dbReference type="ARBA" id="ARBA00022692"/>
    </source>
</evidence>
<keyword evidence="15" id="KW-1208">Phospholipid metabolism</keyword>
<comment type="similarity">
    <text evidence="4 18">Belongs to the CDP-alcohol phosphatidyltransferase class-I family.</text>
</comment>
<name>D5EG63_AMICL</name>
<keyword evidence="10 19" id="KW-0812">Transmembrane</keyword>
<evidence type="ECO:0000256" key="12">
    <source>
        <dbReference type="ARBA" id="ARBA00023098"/>
    </source>
</evidence>
<dbReference type="eggNOG" id="COG0558">
    <property type="taxonomic scope" value="Bacteria"/>
</dbReference>
<evidence type="ECO:0000256" key="1">
    <source>
        <dbReference type="ARBA" id="ARBA00003973"/>
    </source>
</evidence>
<evidence type="ECO:0000313" key="21">
    <source>
        <dbReference type="Proteomes" id="UP000002366"/>
    </source>
</evidence>
<dbReference type="PIRSF" id="PIRSF000847">
    <property type="entry name" value="Phos_ph_gly_syn"/>
    <property type="match status" value="1"/>
</dbReference>
<comment type="subcellular location">
    <subcellularLocation>
        <location evidence="2">Cell membrane</location>
        <topology evidence="2">Multi-pass membrane protein</topology>
    </subcellularLocation>
</comment>
<evidence type="ECO:0000256" key="8">
    <source>
        <dbReference type="ARBA" id="ARBA00022516"/>
    </source>
</evidence>
<keyword evidence="7" id="KW-1003">Cell membrane</keyword>
<dbReference type="InterPro" id="IPR000462">
    <property type="entry name" value="CDP-OH_P_trans"/>
</dbReference>
<dbReference type="EMBL" id="CP001997">
    <property type="protein sequence ID" value="ADE57545.1"/>
    <property type="molecule type" value="Genomic_DNA"/>
</dbReference>
<dbReference type="STRING" id="572547.Amico_1428"/>
<dbReference type="GO" id="GO:0008444">
    <property type="term" value="F:CDP-diacylglycerol-glycerol-3-phosphate 3-phosphatidyltransferase activity"/>
    <property type="evidence" value="ECO:0007669"/>
    <property type="project" value="UniProtKB-UniRule"/>
</dbReference>
<dbReference type="Proteomes" id="UP000002366">
    <property type="component" value="Chromosome"/>
</dbReference>